<name>A0A3P8KLL0_9BACT</name>
<evidence type="ECO:0000313" key="5">
    <source>
        <dbReference type="Proteomes" id="UP001058569"/>
    </source>
</evidence>
<dbReference type="EMBL" id="UZVY01000001">
    <property type="protein sequence ID" value="VDR41628.1"/>
    <property type="molecule type" value="Genomic_DNA"/>
</dbReference>
<dbReference type="PROSITE" id="PS01229">
    <property type="entry name" value="COF_2"/>
    <property type="match status" value="1"/>
</dbReference>
<dbReference type="Gene3D" id="3.30.1240.10">
    <property type="match status" value="1"/>
</dbReference>
<accession>A0A3P8KLL0</accession>
<organism evidence="3 4">
    <name type="scientific">Mycoplasmopsis caviae</name>
    <dbReference type="NCBI Taxonomy" id="55603"/>
    <lineage>
        <taxon>Bacteria</taxon>
        <taxon>Bacillati</taxon>
        <taxon>Mycoplasmatota</taxon>
        <taxon>Mycoplasmoidales</taxon>
        <taxon>Metamycoplasmataceae</taxon>
        <taxon>Mycoplasmopsis</taxon>
    </lineage>
</organism>
<dbReference type="RefSeq" id="WP_126117913.1">
    <property type="nucleotide sequence ID" value="NZ_CP101806.1"/>
</dbReference>
<dbReference type="Proteomes" id="UP000280036">
    <property type="component" value="Unassembled WGS sequence"/>
</dbReference>
<evidence type="ECO:0000313" key="3">
    <source>
        <dbReference type="EMBL" id="VDR41628.1"/>
    </source>
</evidence>
<dbReference type="GO" id="GO:0005829">
    <property type="term" value="C:cytosol"/>
    <property type="evidence" value="ECO:0007669"/>
    <property type="project" value="TreeGrafter"/>
</dbReference>
<protein>
    <submittedName>
        <fullName evidence="3">COF family HAD hydrolase protein</fullName>
        <ecNumber evidence="3">3.1.3.-</ecNumber>
    </submittedName>
    <submittedName>
        <fullName evidence="2">HAD family hydrolase</fullName>
    </submittedName>
</protein>
<dbReference type="PANTHER" id="PTHR10000">
    <property type="entry name" value="PHOSPHOSERINE PHOSPHATASE"/>
    <property type="match status" value="1"/>
</dbReference>
<dbReference type="GO" id="GO:0016791">
    <property type="term" value="F:phosphatase activity"/>
    <property type="evidence" value="ECO:0007669"/>
    <property type="project" value="TreeGrafter"/>
</dbReference>
<evidence type="ECO:0000256" key="1">
    <source>
        <dbReference type="ARBA" id="ARBA00001946"/>
    </source>
</evidence>
<keyword evidence="3" id="KW-0378">Hydrolase</keyword>
<proteinExistence type="predicted"/>
<dbReference type="PANTHER" id="PTHR10000:SF8">
    <property type="entry name" value="HAD SUPERFAMILY HYDROLASE-LIKE, TYPE 3"/>
    <property type="match status" value="1"/>
</dbReference>
<dbReference type="OrthoDB" id="384659at2"/>
<dbReference type="AlphaFoldDB" id="A0A3P8KLL0"/>
<dbReference type="InterPro" id="IPR006379">
    <property type="entry name" value="HAD-SF_hydro_IIB"/>
</dbReference>
<dbReference type="SUPFAM" id="SSF56784">
    <property type="entry name" value="HAD-like"/>
    <property type="match status" value="1"/>
</dbReference>
<evidence type="ECO:0000313" key="2">
    <source>
        <dbReference type="EMBL" id="UUD35614.1"/>
    </source>
</evidence>
<dbReference type="PROSITE" id="PS01228">
    <property type="entry name" value="COF_1"/>
    <property type="match status" value="1"/>
</dbReference>
<dbReference type="Gene3D" id="3.40.50.1000">
    <property type="entry name" value="HAD superfamily/HAD-like"/>
    <property type="match status" value="1"/>
</dbReference>
<keyword evidence="5" id="KW-1185">Reference proteome</keyword>
<sequence>MSKKRIVFAFDLDGTLLTDGVNAHPETQDAIIKSYNQGHANIICTGRGLQKTLPLLKTIKGINYFVCSNGALFYDVEKDYYRVLGEVDKSIFNELFDYANTNNLILTIDTPDFNGSWSKNSDKNILPEWVSKQNKLSDKNPHFLKPLSALTSVLNNPESKITQMAIRNPLDSAQETTKHFQGRLKGKQKVFLTNSIYTDVNPLHTTKWYGLKTLLDYLKIDTHELYCFGDSGNDIEMLQNAHIGYAMGNGTNDAKLAADKIIGSNLTGAIGQVINEILEKN</sequence>
<dbReference type="NCBIfam" id="TIGR01484">
    <property type="entry name" value="HAD-SF-IIB"/>
    <property type="match status" value="1"/>
</dbReference>
<reference evidence="3 4" key="1">
    <citation type="submission" date="2018-12" db="EMBL/GenBank/DDBJ databases">
        <authorList>
            <consortium name="Pathogen Informatics"/>
        </authorList>
    </citation>
    <scope>NUCLEOTIDE SEQUENCE [LARGE SCALE GENOMIC DNA]</scope>
    <source>
        <strain evidence="3 4">NCTC10126</strain>
    </source>
</reference>
<comment type="cofactor">
    <cofactor evidence="1">
        <name>Mg(2+)</name>
        <dbReference type="ChEBI" id="CHEBI:18420"/>
    </cofactor>
</comment>
<dbReference type="EC" id="3.1.3.-" evidence="3"/>
<gene>
    <name evidence="3" type="primary">yidA_1</name>
    <name evidence="3" type="ORF">NCTC10126_00105</name>
    <name evidence="2" type="ORF">NPA07_01945</name>
</gene>
<dbReference type="EMBL" id="CP101806">
    <property type="protein sequence ID" value="UUD35614.1"/>
    <property type="molecule type" value="Genomic_DNA"/>
</dbReference>
<dbReference type="GO" id="GO:0000287">
    <property type="term" value="F:magnesium ion binding"/>
    <property type="evidence" value="ECO:0007669"/>
    <property type="project" value="TreeGrafter"/>
</dbReference>
<reference evidence="2" key="2">
    <citation type="submission" date="2022-07" db="EMBL/GenBank/DDBJ databases">
        <title>Complete genome of Mycoplasma caviae type strain G122.</title>
        <authorList>
            <person name="Spergser J."/>
        </authorList>
    </citation>
    <scope>NUCLEOTIDE SEQUENCE</scope>
    <source>
        <strain evidence="2">G122</strain>
    </source>
</reference>
<evidence type="ECO:0000313" key="4">
    <source>
        <dbReference type="Proteomes" id="UP000280036"/>
    </source>
</evidence>
<dbReference type="Pfam" id="PF08282">
    <property type="entry name" value="Hydrolase_3"/>
    <property type="match status" value="1"/>
</dbReference>
<dbReference type="Proteomes" id="UP001058569">
    <property type="component" value="Chromosome"/>
</dbReference>
<dbReference type="InterPro" id="IPR036412">
    <property type="entry name" value="HAD-like_sf"/>
</dbReference>
<dbReference type="InterPro" id="IPR023214">
    <property type="entry name" value="HAD_sf"/>
</dbReference>